<dbReference type="Pfam" id="PF00528">
    <property type="entry name" value="BPD_transp_1"/>
    <property type="match status" value="1"/>
</dbReference>
<feature type="transmembrane region" description="Helical" evidence="7">
    <location>
        <begin position="246"/>
        <end position="267"/>
    </location>
</feature>
<dbReference type="PROSITE" id="PS50928">
    <property type="entry name" value="ABC_TM1"/>
    <property type="match status" value="1"/>
</dbReference>
<evidence type="ECO:0000313" key="10">
    <source>
        <dbReference type="EMBL" id="ADG74332.1"/>
    </source>
</evidence>
<evidence type="ECO:0000259" key="9">
    <source>
        <dbReference type="PROSITE" id="PS50928"/>
    </source>
</evidence>
<dbReference type="HOGENOM" id="CLU_046113_2_1_11"/>
<dbReference type="Proteomes" id="UP000000849">
    <property type="component" value="Chromosome"/>
</dbReference>
<reference evidence="10 11" key="1">
    <citation type="journal article" date="2010" name="Stand. Genomic Sci.">
        <title>Complete genome sequence of Cellulomonas flavigena type strain (134).</title>
        <authorList>
            <person name="Abt B."/>
            <person name="Foster B."/>
            <person name="Lapidus A."/>
            <person name="Clum A."/>
            <person name="Sun H."/>
            <person name="Pukall R."/>
            <person name="Lucas S."/>
            <person name="Glavina Del Rio T."/>
            <person name="Nolan M."/>
            <person name="Tice H."/>
            <person name="Cheng J.F."/>
            <person name="Pitluck S."/>
            <person name="Liolios K."/>
            <person name="Ivanova N."/>
            <person name="Mavromatis K."/>
            <person name="Ovchinnikova G."/>
            <person name="Pati A."/>
            <person name="Goodwin L."/>
            <person name="Chen A."/>
            <person name="Palaniappan K."/>
            <person name="Land M."/>
            <person name="Hauser L."/>
            <person name="Chang Y.J."/>
            <person name="Jeffries C.D."/>
            <person name="Rohde M."/>
            <person name="Goker M."/>
            <person name="Woyke T."/>
            <person name="Bristow J."/>
            <person name="Eisen J.A."/>
            <person name="Markowitz V."/>
            <person name="Hugenholtz P."/>
            <person name="Kyrpides N.C."/>
            <person name="Klenk H.P."/>
        </authorList>
    </citation>
    <scope>NUCLEOTIDE SEQUENCE [LARGE SCALE GENOMIC DNA]</scope>
    <source>
        <strain evidence="11">ATCC 482 / DSM 20109 / BCRC 11376 / JCM 18109 / NBRC 3775 / NCIMB 8073 / NRS 134</strain>
    </source>
</reference>
<dbReference type="GO" id="GO:0005886">
    <property type="term" value="C:plasma membrane"/>
    <property type="evidence" value="ECO:0007669"/>
    <property type="project" value="UniProtKB-SubCell"/>
</dbReference>
<evidence type="ECO:0000256" key="5">
    <source>
        <dbReference type="ARBA" id="ARBA00022989"/>
    </source>
</evidence>
<dbReference type="eggNOG" id="COG0600">
    <property type="taxonomic scope" value="Bacteria"/>
</dbReference>
<evidence type="ECO:0000256" key="3">
    <source>
        <dbReference type="ARBA" id="ARBA00022475"/>
    </source>
</evidence>
<keyword evidence="2 7" id="KW-0813">Transport</keyword>
<dbReference type="InterPro" id="IPR000515">
    <property type="entry name" value="MetI-like"/>
</dbReference>
<sequence>MSTTTDTPAVAPSGAPAPASGATVRARGTRLARLTRVRPLVAVTSALAVAALWEAYKLLGPAQGWAVGETRLLPRTTDLAMPHTWQVAARLLEPVSGATGADVLWLAVLRAGAFSFGIALVGWTIGVLVGALLALTMLRVAVVERAVLPLVVLSQTVPLIALAPLVRSWGARLEIGSFAWQPWMSVAVIASYLAFFPVAVGALRGLQSPDRIHVDLMRACGAGWGTTLVRLRLPAAVPHLLPALRLAAANAVVGAVVAEVATGLPGGLGRMILEFANFAASDPPKPWAPILGAVLLGLVAAGLVALLGRSLRRYRRVEVAP</sequence>
<evidence type="ECO:0000313" key="11">
    <source>
        <dbReference type="Proteomes" id="UP000000849"/>
    </source>
</evidence>
<evidence type="ECO:0000256" key="8">
    <source>
        <dbReference type="SAM" id="MobiDB-lite"/>
    </source>
</evidence>
<keyword evidence="6 7" id="KW-0472">Membrane</keyword>
<proteinExistence type="inferred from homology"/>
<dbReference type="PANTHER" id="PTHR30151">
    <property type="entry name" value="ALKANE SULFONATE ABC TRANSPORTER-RELATED, MEMBRANE SUBUNIT"/>
    <property type="match status" value="1"/>
</dbReference>
<dbReference type="KEGG" id="cfl:Cfla_1434"/>
<dbReference type="STRING" id="446466.Cfla_1434"/>
<dbReference type="AlphaFoldDB" id="D5UCZ5"/>
<feature type="compositionally biased region" description="Low complexity" evidence="8">
    <location>
        <begin position="7"/>
        <end position="22"/>
    </location>
</feature>
<evidence type="ECO:0000256" key="1">
    <source>
        <dbReference type="ARBA" id="ARBA00004651"/>
    </source>
</evidence>
<comment type="subcellular location">
    <subcellularLocation>
        <location evidence="1 7">Cell membrane</location>
        <topology evidence="1 7">Multi-pass membrane protein</topology>
    </subcellularLocation>
</comment>
<dbReference type="RefSeq" id="WP_013116666.1">
    <property type="nucleotide sequence ID" value="NC_014151.1"/>
</dbReference>
<dbReference type="SUPFAM" id="SSF161098">
    <property type="entry name" value="MetI-like"/>
    <property type="match status" value="1"/>
</dbReference>
<feature type="transmembrane region" description="Helical" evidence="7">
    <location>
        <begin position="37"/>
        <end position="56"/>
    </location>
</feature>
<keyword evidence="11" id="KW-1185">Reference proteome</keyword>
<evidence type="ECO:0000256" key="2">
    <source>
        <dbReference type="ARBA" id="ARBA00022448"/>
    </source>
</evidence>
<gene>
    <name evidence="10" type="ordered locus">Cfla_1434</name>
</gene>
<feature type="region of interest" description="Disordered" evidence="8">
    <location>
        <begin position="1"/>
        <end position="22"/>
    </location>
</feature>
<keyword evidence="5 7" id="KW-1133">Transmembrane helix</keyword>
<feature type="transmembrane region" description="Helical" evidence="7">
    <location>
        <begin position="287"/>
        <end position="307"/>
    </location>
</feature>
<feature type="transmembrane region" description="Helical" evidence="7">
    <location>
        <begin position="113"/>
        <end position="135"/>
    </location>
</feature>
<evidence type="ECO:0000256" key="7">
    <source>
        <dbReference type="RuleBase" id="RU363032"/>
    </source>
</evidence>
<protein>
    <submittedName>
        <fullName evidence="10">Binding-protein-dependent transport systems inner membrane component</fullName>
    </submittedName>
</protein>
<evidence type="ECO:0000256" key="4">
    <source>
        <dbReference type="ARBA" id="ARBA00022692"/>
    </source>
</evidence>
<dbReference type="Gene3D" id="1.10.3720.10">
    <property type="entry name" value="MetI-like"/>
    <property type="match status" value="1"/>
</dbReference>
<keyword evidence="4 7" id="KW-0812">Transmembrane</keyword>
<feature type="domain" description="ABC transmembrane type-1" evidence="9">
    <location>
        <begin position="112"/>
        <end position="308"/>
    </location>
</feature>
<dbReference type="CDD" id="cd06261">
    <property type="entry name" value="TM_PBP2"/>
    <property type="match status" value="1"/>
</dbReference>
<organism evidence="10 11">
    <name type="scientific">Cellulomonas flavigena (strain ATCC 482 / DSM 20109 / BCRC 11376 / JCM 18109 / NBRC 3775 / NCIMB 8073 / NRS 134)</name>
    <dbReference type="NCBI Taxonomy" id="446466"/>
    <lineage>
        <taxon>Bacteria</taxon>
        <taxon>Bacillati</taxon>
        <taxon>Actinomycetota</taxon>
        <taxon>Actinomycetes</taxon>
        <taxon>Micrococcales</taxon>
        <taxon>Cellulomonadaceae</taxon>
        <taxon>Cellulomonas</taxon>
    </lineage>
</organism>
<accession>D5UCZ5</accession>
<feature type="transmembrane region" description="Helical" evidence="7">
    <location>
        <begin position="178"/>
        <end position="203"/>
    </location>
</feature>
<evidence type="ECO:0000256" key="6">
    <source>
        <dbReference type="ARBA" id="ARBA00023136"/>
    </source>
</evidence>
<dbReference type="PANTHER" id="PTHR30151:SF41">
    <property type="entry name" value="ABC TRANSPORTER PERMEASE PROTEIN"/>
    <property type="match status" value="1"/>
</dbReference>
<name>D5UCZ5_CELFN</name>
<feature type="transmembrane region" description="Helical" evidence="7">
    <location>
        <begin position="147"/>
        <end position="166"/>
    </location>
</feature>
<dbReference type="GO" id="GO:0055085">
    <property type="term" value="P:transmembrane transport"/>
    <property type="evidence" value="ECO:0007669"/>
    <property type="project" value="InterPro"/>
</dbReference>
<dbReference type="InterPro" id="IPR035906">
    <property type="entry name" value="MetI-like_sf"/>
</dbReference>
<dbReference type="OrthoDB" id="4926350at2"/>
<comment type="similarity">
    <text evidence="7">Belongs to the binding-protein-dependent transport system permease family.</text>
</comment>
<dbReference type="EMBL" id="CP001964">
    <property type="protein sequence ID" value="ADG74332.1"/>
    <property type="molecule type" value="Genomic_DNA"/>
</dbReference>
<keyword evidence="3" id="KW-1003">Cell membrane</keyword>